<dbReference type="GO" id="GO:0000981">
    <property type="term" value="F:DNA-binding transcription factor activity, RNA polymerase II-specific"/>
    <property type="evidence" value="ECO:0007669"/>
    <property type="project" value="TreeGrafter"/>
</dbReference>
<dbReference type="InterPro" id="IPR013087">
    <property type="entry name" value="Znf_C2H2_type"/>
</dbReference>
<organism evidence="14 15">
    <name type="scientific">Conger conger</name>
    <name type="common">Conger eel</name>
    <name type="synonym">Muraena conger</name>
    <dbReference type="NCBI Taxonomy" id="82655"/>
    <lineage>
        <taxon>Eukaryota</taxon>
        <taxon>Metazoa</taxon>
        <taxon>Chordata</taxon>
        <taxon>Craniata</taxon>
        <taxon>Vertebrata</taxon>
        <taxon>Euteleostomi</taxon>
        <taxon>Actinopterygii</taxon>
        <taxon>Neopterygii</taxon>
        <taxon>Teleostei</taxon>
        <taxon>Anguilliformes</taxon>
        <taxon>Congridae</taxon>
        <taxon>Conger</taxon>
    </lineage>
</organism>
<keyword evidence="9" id="KW-0804">Transcription</keyword>
<dbReference type="PROSITE" id="PS50157">
    <property type="entry name" value="ZINC_FINGER_C2H2_2"/>
    <property type="match status" value="4"/>
</dbReference>
<evidence type="ECO:0000256" key="7">
    <source>
        <dbReference type="ARBA" id="ARBA00023015"/>
    </source>
</evidence>
<keyword evidence="8" id="KW-0238">DNA-binding</keyword>
<evidence type="ECO:0000256" key="1">
    <source>
        <dbReference type="ARBA" id="ARBA00004123"/>
    </source>
</evidence>
<evidence type="ECO:0000313" key="15">
    <source>
        <dbReference type="Proteomes" id="UP001152803"/>
    </source>
</evidence>
<comment type="caution">
    <text evidence="14">The sequence shown here is derived from an EMBL/GenBank/DDBJ whole genome shotgun (WGS) entry which is preliminary data.</text>
</comment>
<evidence type="ECO:0000256" key="11">
    <source>
        <dbReference type="PROSITE-ProRule" id="PRU00042"/>
    </source>
</evidence>
<evidence type="ECO:0000256" key="2">
    <source>
        <dbReference type="ARBA" id="ARBA00006991"/>
    </source>
</evidence>
<dbReference type="SUPFAM" id="SSF57667">
    <property type="entry name" value="beta-beta-alpha zinc fingers"/>
    <property type="match status" value="2"/>
</dbReference>
<keyword evidence="5 11" id="KW-0863">Zinc-finger</keyword>
<dbReference type="EMBL" id="JAFJMO010000001">
    <property type="protein sequence ID" value="KAJ8287400.1"/>
    <property type="molecule type" value="Genomic_DNA"/>
</dbReference>
<dbReference type="FunFam" id="3.30.160.60:FF:000508">
    <property type="entry name" value="Myeloid zinc finger 1"/>
    <property type="match status" value="1"/>
</dbReference>
<accession>A0A9Q1I827</accession>
<dbReference type="GO" id="GO:0042802">
    <property type="term" value="F:identical protein binding"/>
    <property type="evidence" value="ECO:0007669"/>
    <property type="project" value="UniProtKB-ARBA"/>
</dbReference>
<keyword evidence="7" id="KW-0805">Transcription regulation</keyword>
<evidence type="ECO:0000259" key="13">
    <source>
        <dbReference type="PROSITE" id="PS50157"/>
    </source>
</evidence>
<evidence type="ECO:0000313" key="14">
    <source>
        <dbReference type="EMBL" id="KAJ8287400.1"/>
    </source>
</evidence>
<dbReference type="GO" id="GO:0005634">
    <property type="term" value="C:nucleus"/>
    <property type="evidence" value="ECO:0007669"/>
    <property type="project" value="UniProtKB-SubCell"/>
</dbReference>
<evidence type="ECO:0000256" key="4">
    <source>
        <dbReference type="ARBA" id="ARBA00022737"/>
    </source>
</evidence>
<keyword evidence="3" id="KW-0479">Metal-binding</keyword>
<feature type="domain" description="C2H2-type" evidence="13">
    <location>
        <begin position="242"/>
        <end position="267"/>
    </location>
</feature>
<feature type="domain" description="C2H2-type" evidence="13">
    <location>
        <begin position="214"/>
        <end position="241"/>
    </location>
</feature>
<dbReference type="SMART" id="SM00355">
    <property type="entry name" value="ZnF_C2H2"/>
    <property type="match status" value="4"/>
</dbReference>
<name>A0A9Q1I827_CONCO</name>
<dbReference type="FunFam" id="3.30.160.60:FF:000446">
    <property type="entry name" value="Zinc finger protein"/>
    <property type="match status" value="1"/>
</dbReference>
<evidence type="ECO:0000256" key="10">
    <source>
        <dbReference type="ARBA" id="ARBA00023242"/>
    </source>
</evidence>
<dbReference type="GO" id="GO:0000978">
    <property type="term" value="F:RNA polymerase II cis-regulatory region sequence-specific DNA binding"/>
    <property type="evidence" value="ECO:0007669"/>
    <property type="project" value="TreeGrafter"/>
</dbReference>
<evidence type="ECO:0000256" key="5">
    <source>
        <dbReference type="ARBA" id="ARBA00022771"/>
    </source>
</evidence>
<sequence>MGRPIEKVYATKRQWKRWREFPEEWLLVVAARKRNREQKKRLKLQSVKAEEGDTTVCTVYVQEALDSGKGTGEAIKASESAECAPPATRTSDADGSPEGSNAEEEGGGSLSPAQSSRERRPASRRRRVRRCDGPPYICSLCGKTARTSAKLQEHYRVVHGEAKPYSCEACGRRYLTMGGLEGHRRVHARRGQLCGETRGELEGGRPGDAGADPLRCRECGKRLKTRVTLRCHERIHTARRPYACPDCGQSFRWSNQLTRHRRSHRDR</sequence>
<keyword evidence="6" id="KW-0862">Zinc</keyword>
<feature type="domain" description="C2H2-type" evidence="13">
    <location>
        <begin position="136"/>
        <end position="164"/>
    </location>
</feature>
<dbReference type="InterPro" id="IPR036236">
    <property type="entry name" value="Znf_C2H2_sf"/>
</dbReference>
<dbReference type="AlphaFoldDB" id="A0A9Q1I827"/>
<comment type="similarity">
    <text evidence="2">Belongs to the krueppel C2H2-type zinc-finger protein family.</text>
</comment>
<dbReference type="PANTHER" id="PTHR23226:SF377">
    <property type="entry name" value="ZINC FINGER AND SCAN DOMAIN-CONTAINING PROTEIN 20"/>
    <property type="match status" value="1"/>
</dbReference>
<gene>
    <name evidence="14" type="ORF">COCON_G00000590</name>
</gene>
<evidence type="ECO:0000256" key="3">
    <source>
        <dbReference type="ARBA" id="ARBA00022723"/>
    </source>
</evidence>
<feature type="domain" description="C2H2-type" evidence="13">
    <location>
        <begin position="165"/>
        <end position="192"/>
    </location>
</feature>
<keyword evidence="10" id="KW-0539">Nucleus</keyword>
<keyword evidence="15" id="KW-1185">Reference proteome</keyword>
<evidence type="ECO:0000256" key="6">
    <source>
        <dbReference type="ARBA" id="ARBA00022833"/>
    </source>
</evidence>
<dbReference type="PANTHER" id="PTHR23226">
    <property type="entry name" value="ZINC FINGER AND SCAN DOMAIN-CONTAINING"/>
    <property type="match status" value="1"/>
</dbReference>
<dbReference type="PROSITE" id="PS00028">
    <property type="entry name" value="ZINC_FINGER_C2H2_1"/>
    <property type="match status" value="3"/>
</dbReference>
<reference evidence="14" key="1">
    <citation type="journal article" date="2023" name="Science">
        <title>Genome structures resolve the early diversification of teleost fishes.</title>
        <authorList>
            <person name="Parey E."/>
            <person name="Louis A."/>
            <person name="Montfort J."/>
            <person name="Bouchez O."/>
            <person name="Roques C."/>
            <person name="Iampietro C."/>
            <person name="Lluch J."/>
            <person name="Castinel A."/>
            <person name="Donnadieu C."/>
            <person name="Desvignes T."/>
            <person name="Floi Bucao C."/>
            <person name="Jouanno E."/>
            <person name="Wen M."/>
            <person name="Mejri S."/>
            <person name="Dirks R."/>
            <person name="Jansen H."/>
            <person name="Henkel C."/>
            <person name="Chen W.J."/>
            <person name="Zahm M."/>
            <person name="Cabau C."/>
            <person name="Klopp C."/>
            <person name="Thompson A.W."/>
            <person name="Robinson-Rechavi M."/>
            <person name="Braasch I."/>
            <person name="Lecointre G."/>
            <person name="Bobe J."/>
            <person name="Postlethwait J.H."/>
            <person name="Berthelot C."/>
            <person name="Roest Crollius H."/>
            <person name="Guiguen Y."/>
        </authorList>
    </citation>
    <scope>NUCLEOTIDE SEQUENCE</scope>
    <source>
        <strain evidence="14">Concon-B</strain>
    </source>
</reference>
<proteinExistence type="inferred from homology"/>
<evidence type="ECO:0000256" key="8">
    <source>
        <dbReference type="ARBA" id="ARBA00023125"/>
    </source>
</evidence>
<feature type="region of interest" description="Disordered" evidence="12">
    <location>
        <begin position="71"/>
        <end position="127"/>
    </location>
</feature>
<protein>
    <recommendedName>
        <fullName evidence="13">C2H2-type domain-containing protein</fullName>
    </recommendedName>
</protein>
<dbReference type="Gene3D" id="3.30.160.60">
    <property type="entry name" value="Classic Zinc Finger"/>
    <property type="match status" value="4"/>
</dbReference>
<keyword evidence="4" id="KW-0677">Repeat</keyword>
<dbReference type="OrthoDB" id="654211at2759"/>
<dbReference type="Proteomes" id="UP001152803">
    <property type="component" value="Unassembled WGS sequence"/>
</dbReference>
<comment type="subcellular location">
    <subcellularLocation>
        <location evidence="1">Nucleus</location>
    </subcellularLocation>
</comment>
<evidence type="ECO:0000256" key="12">
    <source>
        <dbReference type="SAM" id="MobiDB-lite"/>
    </source>
</evidence>
<dbReference type="Pfam" id="PF00096">
    <property type="entry name" value="zf-C2H2"/>
    <property type="match status" value="2"/>
</dbReference>
<evidence type="ECO:0000256" key="9">
    <source>
        <dbReference type="ARBA" id="ARBA00023163"/>
    </source>
</evidence>
<dbReference type="GO" id="GO:0008270">
    <property type="term" value="F:zinc ion binding"/>
    <property type="evidence" value="ECO:0007669"/>
    <property type="project" value="UniProtKB-KW"/>
</dbReference>